<evidence type="ECO:0000256" key="1">
    <source>
        <dbReference type="ARBA" id="ARBA00022801"/>
    </source>
</evidence>
<evidence type="ECO:0000313" key="4">
    <source>
        <dbReference type="Proteomes" id="UP001243717"/>
    </source>
</evidence>
<dbReference type="GO" id="GO:0016787">
    <property type="term" value="F:hydrolase activity"/>
    <property type="evidence" value="ECO:0007669"/>
    <property type="project" value="UniProtKB-KW"/>
</dbReference>
<dbReference type="Gene3D" id="3.40.50.1820">
    <property type="entry name" value="alpha/beta hydrolase"/>
    <property type="match status" value="1"/>
</dbReference>
<sequence>MQTQIKVFKDIPFLGIDREEKMDAYLPENATSGLYPAVLLIHGGGWRLLDKASEREVSIAHDLAKAGFVVFSINYLLNVGDTQEDGSFQLTKLAWPTNLYDCKTGLRFIRKFSSQYNVDPNRIAVMGASAGAHLAMMLGSTVSNEELNQSGLYTDESNAVSCVVNLYGDYDIRGRKVSPFEGATPEETKANEREASPVTWIDSNMPPMLIAHGARDEIIPVERSRLLVQHLKKLNLNYLYLELSKDGHSFDFHPQTLDLATIVIQFLNQYLKVD</sequence>
<accession>A0ABU1ANA1</accession>
<evidence type="ECO:0000259" key="2">
    <source>
        <dbReference type="Pfam" id="PF20434"/>
    </source>
</evidence>
<feature type="domain" description="BD-FAE-like" evidence="2">
    <location>
        <begin position="22"/>
        <end position="231"/>
    </location>
</feature>
<dbReference type="RefSeq" id="WP_308985796.1">
    <property type="nucleotide sequence ID" value="NZ_JARXIC010000022.1"/>
</dbReference>
<dbReference type="InterPro" id="IPR049492">
    <property type="entry name" value="BD-FAE-like_dom"/>
</dbReference>
<dbReference type="EMBL" id="JARXIC010000022">
    <property type="protein sequence ID" value="MDQ8195340.1"/>
    <property type="molecule type" value="Genomic_DNA"/>
</dbReference>
<proteinExistence type="predicted"/>
<comment type="caution">
    <text evidence="3">The sequence shown here is derived from an EMBL/GenBank/DDBJ whole genome shotgun (WGS) entry which is preliminary data.</text>
</comment>
<dbReference type="Proteomes" id="UP001243717">
    <property type="component" value="Unassembled WGS sequence"/>
</dbReference>
<dbReference type="Pfam" id="PF20434">
    <property type="entry name" value="BD-FAE"/>
    <property type="match status" value="1"/>
</dbReference>
<dbReference type="SUPFAM" id="SSF53474">
    <property type="entry name" value="alpha/beta-Hydrolases"/>
    <property type="match status" value="1"/>
</dbReference>
<dbReference type="PANTHER" id="PTHR48081:SF13">
    <property type="entry name" value="ALPHA_BETA HYDROLASE"/>
    <property type="match status" value="1"/>
</dbReference>
<gene>
    <name evidence="3" type="ORF">QEH59_12960</name>
</gene>
<dbReference type="InterPro" id="IPR029058">
    <property type="entry name" value="AB_hydrolase_fold"/>
</dbReference>
<evidence type="ECO:0000313" key="3">
    <source>
        <dbReference type="EMBL" id="MDQ8195340.1"/>
    </source>
</evidence>
<dbReference type="InterPro" id="IPR050300">
    <property type="entry name" value="GDXG_lipolytic_enzyme"/>
</dbReference>
<keyword evidence="4" id="KW-1185">Reference proteome</keyword>
<dbReference type="PANTHER" id="PTHR48081">
    <property type="entry name" value="AB HYDROLASE SUPERFAMILY PROTEIN C4A8.06C"/>
    <property type="match status" value="1"/>
</dbReference>
<organism evidence="3 4">
    <name type="scientific">Thalassobacterium sedimentorum</name>
    <dbReference type="NCBI Taxonomy" id="3041258"/>
    <lineage>
        <taxon>Bacteria</taxon>
        <taxon>Pseudomonadati</taxon>
        <taxon>Verrucomicrobiota</taxon>
        <taxon>Opitutia</taxon>
        <taxon>Puniceicoccales</taxon>
        <taxon>Coraliomargaritaceae</taxon>
        <taxon>Thalassobacterium</taxon>
    </lineage>
</organism>
<reference evidence="3 4" key="1">
    <citation type="submission" date="2023-04" db="EMBL/GenBank/DDBJ databases">
        <title>A novel bacteria isolated from coastal sediment.</title>
        <authorList>
            <person name="Liu X.-J."/>
            <person name="Du Z.-J."/>
        </authorList>
    </citation>
    <scope>NUCLEOTIDE SEQUENCE [LARGE SCALE GENOMIC DNA]</scope>
    <source>
        <strain evidence="3 4">SDUM461004</strain>
    </source>
</reference>
<name>A0ABU1ANA1_9BACT</name>
<keyword evidence="1 3" id="KW-0378">Hydrolase</keyword>
<protein>
    <submittedName>
        <fullName evidence="3">Alpha/beta hydrolase</fullName>
    </submittedName>
</protein>